<organism evidence="2 3">
    <name type="scientific">Pontivivens marinum</name>
    <dbReference type="NCBI Taxonomy" id="1690039"/>
    <lineage>
        <taxon>Bacteria</taxon>
        <taxon>Pseudomonadati</taxon>
        <taxon>Pseudomonadota</taxon>
        <taxon>Alphaproteobacteria</taxon>
        <taxon>Rhodobacterales</taxon>
        <taxon>Paracoccaceae</taxon>
        <taxon>Pontivivens</taxon>
    </lineage>
</organism>
<evidence type="ECO:0000313" key="3">
    <source>
        <dbReference type="Proteomes" id="UP000220034"/>
    </source>
</evidence>
<keyword evidence="3" id="KW-1185">Reference proteome</keyword>
<feature type="domain" description="YjiS-like" evidence="1">
    <location>
        <begin position="27"/>
        <end position="59"/>
    </location>
</feature>
<evidence type="ECO:0000313" key="2">
    <source>
        <dbReference type="EMBL" id="SOH92896.1"/>
    </source>
</evidence>
<evidence type="ECO:0000259" key="1">
    <source>
        <dbReference type="Pfam" id="PF06568"/>
    </source>
</evidence>
<dbReference type="AlphaFoldDB" id="A0A2C9CNC9"/>
<name>A0A2C9CNC9_9RHOB</name>
<accession>A0A2C9CNC9</accession>
<dbReference type="Proteomes" id="UP000220034">
    <property type="component" value="Unassembled WGS sequence"/>
</dbReference>
<protein>
    <submittedName>
        <fullName evidence="2">Uncharacterized conserved protein YjiS, DUF1127 family</fullName>
    </submittedName>
</protein>
<dbReference type="InterPro" id="IPR009506">
    <property type="entry name" value="YjiS-like"/>
</dbReference>
<dbReference type="RefSeq" id="WP_097928448.1">
    <property type="nucleotide sequence ID" value="NZ_OCTN01000001.1"/>
</dbReference>
<proteinExistence type="predicted"/>
<sequence length="72" mass="7841">MAFVTATDIRNENTIVARISAFVAEQAAAFADYRLYRRTVNELSELSSAELSDLGMSRASIVSVAYASVYGE</sequence>
<reference evidence="3" key="1">
    <citation type="submission" date="2017-09" db="EMBL/GenBank/DDBJ databases">
        <authorList>
            <person name="Varghese N."/>
            <person name="Submissions S."/>
        </authorList>
    </citation>
    <scope>NUCLEOTIDE SEQUENCE [LARGE SCALE GENOMIC DNA]</scope>
    <source>
        <strain evidence="3">C7</strain>
    </source>
</reference>
<dbReference type="EMBL" id="OCTN01000001">
    <property type="protein sequence ID" value="SOH92896.1"/>
    <property type="molecule type" value="Genomic_DNA"/>
</dbReference>
<dbReference type="Pfam" id="PF06568">
    <property type="entry name" value="YjiS-like"/>
    <property type="match status" value="1"/>
</dbReference>
<gene>
    <name evidence="2" type="ORF">SAMN06273572_101747</name>
</gene>